<protein>
    <submittedName>
        <fullName evidence="2">Uncharacterized protein</fullName>
    </submittedName>
</protein>
<accession>A0A0G2HNH6</accession>
<dbReference type="InterPro" id="IPR043129">
    <property type="entry name" value="ATPase_NBD"/>
</dbReference>
<dbReference type="Gene3D" id="3.30.420.40">
    <property type="match status" value="1"/>
</dbReference>
<name>A0A0G2HNH6_9SYNE</name>
<gene>
    <name evidence="2" type="ORF">TE42_01720</name>
</gene>
<reference evidence="2 3" key="1">
    <citation type="submission" date="2015-01" db="EMBL/GenBank/DDBJ databases">
        <title>Lifestyle Evolution in Cyanobacterial Symbionts of Sponges.</title>
        <authorList>
            <person name="Burgsdorf I."/>
            <person name="Slaby B.M."/>
            <person name="Handley K.M."/>
            <person name="Haber M."/>
            <person name="Blom J."/>
            <person name="Marshall C.W."/>
            <person name="Gilbert J.A."/>
            <person name="Hentschel U."/>
            <person name="Steindler L."/>
        </authorList>
    </citation>
    <scope>NUCLEOTIDE SEQUENCE [LARGE SCALE GENOMIC DNA]</scope>
    <source>
        <strain evidence="2">SP3</strain>
    </source>
</reference>
<proteinExistence type="predicted"/>
<comment type="caution">
    <text evidence="2">The sequence shown here is derived from an EMBL/GenBank/DDBJ whole genome shotgun (WGS) entry which is preliminary data.</text>
</comment>
<evidence type="ECO:0000256" key="1">
    <source>
        <dbReference type="SAM" id="MobiDB-lite"/>
    </source>
</evidence>
<dbReference type="AlphaFoldDB" id="A0A0G2HNH6"/>
<organism evidence="2 3">
    <name type="scientific">Candidatus Synechococcus spongiarum SP3</name>
    <dbReference type="NCBI Taxonomy" id="1604020"/>
    <lineage>
        <taxon>Bacteria</taxon>
        <taxon>Bacillati</taxon>
        <taxon>Cyanobacteriota</taxon>
        <taxon>Cyanophyceae</taxon>
        <taxon>Synechococcales</taxon>
        <taxon>Synechococcaceae</taxon>
        <taxon>Synechococcus</taxon>
    </lineage>
</organism>
<sequence>MTHLWFPDTQDTLSKGAKPGHWKGRSAHELGTAASKLSFDGITTRINSLPTPWSRVVQIEQAITNTDYPTRGQLLDELFGCLAVVALSDLYNLDLKAEILHLEELRNHREPAVCRFASSLWANKPEASQSVLGKPSGVMSDWDRLMIFMIKDAGTHQSQPIGFASPSSVLCPTAQLRWPIAGVPWIDKDRFSDPTPHLSLQQHKQPLANWLKQLVEDILSIESKANTPLADNLCTVLKEFIDRLVGVQASTGPDKGEPIPSANRSIMGGLLVYSAAPVKLDKNLCRVMLTDKREGNLKPVILVDPSMPRQLQKKESEIQLYGPDTLATISGDAERLRQRYKDITVVTPDDLFLDNLTLLPGGNALEHSWLPEKLTARLEMGNWEDTTPLLPFSAGVQKLFSSSELKERVSLAVDHSLGCLVVELRLTLEGFDEDHLEYHLERSYPLKEAKLLGSVPVIAIWPAIPAGRWHKYWIFSQMVDGLSVDGTEAWEGPERVESGSDSVHYFCSEHFPDLLKVSVDQRPGGLIPLESPEPTKDTADLWDVGLDFGTSFTNWAIYDHNHAPRRFPLQSALWPVTAANAEVQEELLNRYFLPQTMYPEGDNPPTSTSLSVMGGGNKVNSDREKPPELFHEARLHIPQPGEAFKSHLRTGFKWEHPELQRPFLKQLALMISADAVRRGAEEMTWRLSYPTAFSNNTRTLYRDFWQELTEELGNITGLKQRLNKRLNDGPLLSEAVAFARCLAERQTITFQHTACMDIGGRTTDISLWQRSSLVHQVSVPFAGQHICTKILNCRPEFAANLLNENLNSITEGSNSRTMELNRLNLIDNYIRFGSENLLGKLKMQRSRTQSSKDKTLEQFISLMALATGGLYHYLGFIVRCLYEKNTLNRRACVSVCVGGNGGKLLHWLAPTGKFAQDSKINTWLNRIQASAIDWKDDESNDNESNDDESAEGTRLSGEFKDEVAIGLVVVGERHISAPDDLSSNPPPPFSGESLCINGHEFTAEQPIDLSSIDHDEPVKTMELLDLKELQRYVRGTVKAMEGLRADLQIDPLVKESDLESANSRLRTRVLERAQNLCDQSLGDPQHPRRIDEFSVEPGFFLGLRALIEVLAEDWAADKL</sequence>
<evidence type="ECO:0000313" key="2">
    <source>
        <dbReference type="EMBL" id="KKZ13114.1"/>
    </source>
</evidence>
<dbReference type="Proteomes" id="UP000035067">
    <property type="component" value="Unassembled WGS sequence"/>
</dbReference>
<feature type="compositionally biased region" description="Acidic residues" evidence="1">
    <location>
        <begin position="935"/>
        <end position="950"/>
    </location>
</feature>
<dbReference type="EMBL" id="JXQG01000005">
    <property type="protein sequence ID" value="KKZ13114.1"/>
    <property type="molecule type" value="Genomic_DNA"/>
</dbReference>
<feature type="region of interest" description="Disordered" evidence="1">
    <location>
        <begin position="604"/>
        <end position="624"/>
    </location>
</feature>
<feature type="region of interest" description="Disordered" evidence="1">
    <location>
        <begin position="935"/>
        <end position="955"/>
    </location>
</feature>
<dbReference type="PATRIC" id="fig|1604020.3.peg.1445"/>
<dbReference type="SUPFAM" id="SSF53067">
    <property type="entry name" value="Actin-like ATPase domain"/>
    <property type="match status" value="1"/>
</dbReference>
<evidence type="ECO:0000313" key="3">
    <source>
        <dbReference type="Proteomes" id="UP000035067"/>
    </source>
</evidence>